<protein>
    <recommendedName>
        <fullName evidence="5">MacB-like periplasmic core domain-containing protein</fullName>
    </recommendedName>
</protein>
<dbReference type="Proteomes" id="UP001600941">
    <property type="component" value="Unassembled WGS sequence"/>
</dbReference>
<proteinExistence type="predicted"/>
<dbReference type="RefSeq" id="WP_227211814.1">
    <property type="nucleotide sequence ID" value="NZ_BAABZQ010000001.1"/>
</dbReference>
<feature type="signal peptide" evidence="2">
    <location>
        <begin position="1"/>
        <end position="32"/>
    </location>
</feature>
<keyword evidence="1" id="KW-1133">Transmembrane helix</keyword>
<feature type="transmembrane region" description="Helical" evidence="1">
    <location>
        <begin position="199"/>
        <end position="220"/>
    </location>
</feature>
<feature type="transmembrane region" description="Helical" evidence="1">
    <location>
        <begin position="294"/>
        <end position="317"/>
    </location>
</feature>
<name>A0ABQ0BV12_9FIRM</name>
<accession>A0ABQ0BV12</accession>
<feature type="transmembrane region" description="Helical" evidence="1">
    <location>
        <begin position="232"/>
        <end position="249"/>
    </location>
</feature>
<evidence type="ECO:0000256" key="2">
    <source>
        <dbReference type="SAM" id="SignalP"/>
    </source>
</evidence>
<keyword evidence="4" id="KW-1185">Reference proteome</keyword>
<organism evidence="3 4">
    <name type="scientific">Blautia parvula</name>
    <dbReference type="NCBI Taxonomy" id="2877527"/>
    <lineage>
        <taxon>Bacteria</taxon>
        <taxon>Bacillati</taxon>
        <taxon>Bacillota</taxon>
        <taxon>Clostridia</taxon>
        <taxon>Lachnospirales</taxon>
        <taxon>Lachnospiraceae</taxon>
        <taxon>Blautia</taxon>
    </lineage>
</organism>
<gene>
    <name evidence="3" type="ORF">K340107D12_31940</name>
</gene>
<feature type="transmembrane region" description="Helical" evidence="1">
    <location>
        <begin position="354"/>
        <end position="373"/>
    </location>
</feature>
<evidence type="ECO:0000256" key="1">
    <source>
        <dbReference type="SAM" id="Phobius"/>
    </source>
</evidence>
<evidence type="ECO:0000313" key="3">
    <source>
        <dbReference type="EMBL" id="GAA6500378.1"/>
    </source>
</evidence>
<sequence length="440" mass="48752">MRGKKGHMKQLLLGAVCFICLAQALFYGTIKADETTCVIQTENRIDGNQALSLSRDSRDGDLSFTLWGESENVQVAAPDLNRKANAGLITAAGSSGLILPGSRTLEVTDTGGCMIDEKLSGLLFGSTKIQGKSLMIDGRPYEILGVLPGSSGTALIQADRDTKAVMNRVTLHITGKESRQEAVRRFSGSTGIQGTLLPLHLYGIFSEALLRITAAFFLLYLLSGIFRKADGLFPLLVGILSAAACIWILDIRIRIPGDMLPSQWSDFAFWAETAEQKAGEIALLFKAEKSGMELSYFTSAFISGLFSIFSVLPGYFFLRSLRLRKLSSLLMMTGFFLLLSFSFCILHGQNSSALIQERILWLFFPLCLWLTYLKTNIGIQSPPALEETAIVLNLFFHYTEITSLFCAQKERKPNRKYIKIRDNYNEKKEPITNGLDRTSQ</sequence>
<keyword evidence="1" id="KW-0812">Transmembrane</keyword>
<feature type="chain" id="PRO_5046379285" description="MacB-like periplasmic core domain-containing protein" evidence="2">
    <location>
        <begin position="33"/>
        <end position="440"/>
    </location>
</feature>
<keyword evidence="1" id="KW-0472">Membrane</keyword>
<evidence type="ECO:0008006" key="5">
    <source>
        <dbReference type="Google" id="ProtNLM"/>
    </source>
</evidence>
<dbReference type="EMBL" id="BAABZQ010000001">
    <property type="protein sequence ID" value="GAA6500378.1"/>
    <property type="molecule type" value="Genomic_DNA"/>
</dbReference>
<reference evidence="3 4" key="1">
    <citation type="submission" date="2024-04" db="EMBL/GenBank/DDBJ databases">
        <title>Defined microbial consortia suppress multidrug-resistant proinflammatory Enterobacteriaceae via ecological control.</title>
        <authorList>
            <person name="Furuichi M."/>
            <person name="Kawaguchi T."/>
            <person name="Pust M."/>
            <person name="Yasuma K."/>
            <person name="Plichta D."/>
            <person name="Hasegawa N."/>
            <person name="Ohya T."/>
            <person name="Bhattarai S."/>
            <person name="Sasajima S."/>
            <person name="Aoto Y."/>
            <person name="Tuganbaev T."/>
            <person name="Yaginuma M."/>
            <person name="Ueda M."/>
            <person name="Okahashi N."/>
            <person name="Amafuji K."/>
            <person name="Kiridooshi Y."/>
            <person name="Sugita K."/>
            <person name="Strazar M."/>
            <person name="Skelly A."/>
            <person name="Suda W."/>
            <person name="Hattori M."/>
            <person name="Nakamoto N."/>
            <person name="Caballero S."/>
            <person name="Norman J."/>
            <person name="Olle B."/>
            <person name="Tanoue T."/>
            <person name="Arita M."/>
            <person name="Bucci V."/>
            <person name="Atarashi K."/>
            <person name="Xavier R."/>
            <person name="Honda K."/>
        </authorList>
    </citation>
    <scope>NUCLEOTIDE SEQUENCE [LARGE SCALE GENOMIC DNA]</scope>
    <source>
        <strain evidence="4">k34-0107-D12</strain>
    </source>
</reference>
<keyword evidence="2" id="KW-0732">Signal</keyword>
<feature type="transmembrane region" description="Helical" evidence="1">
    <location>
        <begin position="329"/>
        <end position="348"/>
    </location>
</feature>
<comment type="caution">
    <text evidence="3">The sequence shown here is derived from an EMBL/GenBank/DDBJ whole genome shotgun (WGS) entry which is preliminary data.</text>
</comment>
<evidence type="ECO:0000313" key="4">
    <source>
        <dbReference type="Proteomes" id="UP001600941"/>
    </source>
</evidence>